<proteinExistence type="predicted"/>
<evidence type="ECO:0000256" key="1">
    <source>
        <dbReference type="SAM" id="MobiDB-lite"/>
    </source>
</evidence>
<feature type="compositionally biased region" description="Basic and acidic residues" evidence="1">
    <location>
        <begin position="70"/>
        <end position="82"/>
    </location>
</feature>
<dbReference type="EMBL" id="JANBQB010000038">
    <property type="protein sequence ID" value="KAJ1983867.1"/>
    <property type="molecule type" value="Genomic_DNA"/>
</dbReference>
<feature type="region of interest" description="Disordered" evidence="1">
    <location>
        <begin position="59"/>
        <end position="91"/>
    </location>
</feature>
<dbReference type="AlphaFoldDB" id="A0A9W8EE66"/>
<dbReference type="Proteomes" id="UP001151582">
    <property type="component" value="Unassembled WGS sequence"/>
</dbReference>
<keyword evidence="3" id="KW-1185">Reference proteome</keyword>
<feature type="region of interest" description="Disordered" evidence="1">
    <location>
        <begin position="177"/>
        <end position="198"/>
    </location>
</feature>
<protein>
    <submittedName>
        <fullName evidence="2">Uncharacterized protein</fullName>
    </submittedName>
</protein>
<gene>
    <name evidence="2" type="ORF">H4R34_001009</name>
</gene>
<name>A0A9W8EE66_9FUNG</name>
<accession>A0A9W8EE66</accession>
<dbReference type="OrthoDB" id="5531344at2759"/>
<evidence type="ECO:0000313" key="2">
    <source>
        <dbReference type="EMBL" id="KAJ1983867.1"/>
    </source>
</evidence>
<comment type="caution">
    <text evidence="2">The sequence shown here is derived from an EMBL/GenBank/DDBJ whole genome shotgun (WGS) entry which is preliminary data.</text>
</comment>
<reference evidence="2" key="1">
    <citation type="submission" date="2022-07" db="EMBL/GenBank/DDBJ databases">
        <title>Phylogenomic reconstructions and comparative analyses of Kickxellomycotina fungi.</title>
        <authorList>
            <person name="Reynolds N.K."/>
            <person name="Stajich J.E."/>
            <person name="Barry K."/>
            <person name="Grigoriev I.V."/>
            <person name="Crous P."/>
            <person name="Smith M.E."/>
        </authorList>
    </citation>
    <scope>NUCLEOTIDE SEQUENCE</scope>
    <source>
        <strain evidence="2">RSA 567</strain>
    </source>
</reference>
<sequence length="280" mass="31328">MTVDQWPRPFFAFFDALGLSLTTDALQHDLLTFSSRRHHAILVEELGQLQAAIVNFVDQHPSPATNPSSDDGKALPERRPAPEADLDATTNPVLKQRKLNMVQVQANRDSIDQRIAYFKHLKRYEINESNQQEYFQHAQANEDPNHISCARVDLSEVNRAIQMKQQVVNNEDGPIMRSIAHDSKPTGGPTSPPEGERQHSGLVERIDNLETHLKVTPNAGSKPTLVERIKAVENAIMGLEREFPKQAQRWFQPPDWDEAKLTGSHGQLPAESAPATATSN</sequence>
<feature type="region of interest" description="Disordered" evidence="1">
    <location>
        <begin position="246"/>
        <end position="280"/>
    </location>
</feature>
<evidence type="ECO:0000313" key="3">
    <source>
        <dbReference type="Proteomes" id="UP001151582"/>
    </source>
</evidence>
<organism evidence="2 3">
    <name type="scientific">Dimargaris verticillata</name>
    <dbReference type="NCBI Taxonomy" id="2761393"/>
    <lineage>
        <taxon>Eukaryota</taxon>
        <taxon>Fungi</taxon>
        <taxon>Fungi incertae sedis</taxon>
        <taxon>Zoopagomycota</taxon>
        <taxon>Kickxellomycotina</taxon>
        <taxon>Dimargaritomycetes</taxon>
        <taxon>Dimargaritales</taxon>
        <taxon>Dimargaritaceae</taxon>
        <taxon>Dimargaris</taxon>
    </lineage>
</organism>